<evidence type="ECO:0000256" key="1">
    <source>
        <dbReference type="SAM" id="Phobius"/>
    </source>
</evidence>
<feature type="transmembrane region" description="Helical" evidence="1">
    <location>
        <begin position="146"/>
        <end position="167"/>
    </location>
</feature>
<reference evidence="2 3" key="1">
    <citation type="submission" date="2017-05" db="EMBL/GenBank/DDBJ databases">
        <authorList>
            <person name="Song R."/>
            <person name="Chenine A.L."/>
            <person name="Ruprecht R.M."/>
        </authorList>
    </citation>
    <scope>NUCLEOTIDE SEQUENCE [LARGE SCALE GENOMIC DNA]</scope>
    <source>
        <strain evidence="2 3">CECT 7927</strain>
    </source>
</reference>
<gene>
    <name evidence="2" type="ORF">VIM7927_01995</name>
</gene>
<organism evidence="2 3">
    <name type="scientific">Vibrio mangrovi</name>
    <dbReference type="NCBI Taxonomy" id="474394"/>
    <lineage>
        <taxon>Bacteria</taxon>
        <taxon>Pseudomonadati</taxon>
        <taxon>Pseudomonadota</taxon>
        <taxon>Gammaproteobacteria</taxon>
        <taxon>Vibrionales</taxon>
        <taxon>Vibrionaceae</taxon>
        <taxon>Vibrio</taxon>
    </lineage>
</organism>
<dbReference type="Proteomes" id="UP000196125">
    <property type="component" value="Unassembled WGS sequence"/>
</dbReference>
<accession>A0A1Y6ISX1</accession>
<keyword evidence="1" id="KW-1133">Transmembrane helix</keyword>
<dbReference type="Gene3D" id="3.30.1330.60">
    <property type="entry name" value="OmpA-like domain"/>
    <property type="match status" value="1"/>
</dbReference>
<evidence type="ECO:0008006" key="4">
    <source>
        <dbReference type="Google" id="ProtNLM"/>
    </source>
</evidence>
<feature type="transmembrane region" description="Helical" evidence="1">
    <location>
        <begin position="111"/>
        <end position="134"/>
    </location>
</feature>
<keyword evidence="1" id="KW-0472">Membrane</keyword>
<sequence length="450" mass="50792">MTTQKISESISIISKVGFFLGAVIILIYCSIMGFYPQGLTLGDGLFICFVFISFGFLAALFIFLFSVSSLSLINTLIFLVKLPSFIFKTLSMTKKEKHLRQMVFGGMIKNFIKDHGIGSISLLGLLWLIPLVYILSHYATVSDLDWFSTVLMFTPLLYCGIASKMYINHKDKNIFNSLVTVFILLTPFMLVPGLFKYTLYTAMENMGVRDSHVSVYVDKQYIPLIQNIIDENDLSDYQVTSVDDSFSKIDNVNVIFTGAGDKSLLSLANKRVTANFVLPSDAFYTEKSQLNHDLNSLIEAIKSSSSDAFKQNRVSFDYHRMTLDFGSYGYFKVGESAVSPRFEAAITSTLNPLFDVLSQYPDQIKSLEVIGLSSEEWKGSKDDLDAYKYNYDLSVKRALAVSNVLFESETLQPYGQWLSNKLVIRGELSQQDGRDRKSDRRVVIKLNLNQ</sequence>
<proteinExistence type="predicted"/>
<dbReference type="AlphaFoldDB" id="A0A1Y6ISX1"/>
<evidence type="ECO:0000313" key="3">
    <source>
        <dbReference type="Proteomes" id="UP000196125"/>
    </source>
</evidence>
<keyword evidence="1" id="KW-0812">Transmembrane</keyword>
<dbReference type="InterPro" id="IPR036737">
    <property type="entry name" value="OmpA-like_sf"/>
</dbReference>
<feature type="transmembrane region" description="Helical" evidence="1">
    <location>
        <begin position="12"/>
        <end position="35"/>
    </location>
</feature>
<feature type="transmembrane region" description="Helical" evidence="1">
    <location>
        <begin position="44"/>
        <end position="65"/>
    </location>
</feature>
<name>A0A1Y6ISX1_9VIBR</name>
<dbReference type="SUPFAM" id="SSF103088">
    <property type="entry name" value="OmpA-like"/>
    <property type="match status" value="1"/>
</dbReference>
<feature type="transmembrane region" description="Helical" evidence="1">
    <location>
        <begin position="174"/>
        <end position="195"/>
    </location>
</feature>
<protein>
    <recommendedName>
        <fullName evidence="4">OmpA-like domain-containing protein</fullName>
    </recommendedName>
</protein>
<dbReference type="EMBL" id="FXXI01000003">
    <property type="protein sequence ID" value="SMS00726.1"/>
    <property type="molecule type" value="Genomic_DNA"/>
</dbReference>
<evidence type="ECO:0000313" key="2">
    <source>
        <dbReference type="EMBL" id="SMS00726.1"/>
    </source>
</evidence>